<dbReference type="OrthoDB" id="21330at2759"/>
<feature type="compositionally biased region" description="Low complexity" evidence="1">
    <location>
        <begin position="193"/>
        <end position="207"/>
    </location>
</feature>
<gene>
    <name evidence="2" type="ORF">RHOBADRAFT_52226</name>
</gene>
<accession>A0A194S6L2</accession>
<dbReference type="InterPro" id="IPR043519">
    <property type="entry name" value="NT_sf"/>
</dbReference>
<feature type="compositionally biased region" description="Basic and acidic residues" evidence="1">
    <location>
        <begin position="262"/>
        <end position="278"/>
    </location>
</feature>
<feature type="compositionally biased region" description="Low complexity" evidence="1">
    <location>
        <begin position="61"/>
        <end position="78"/>
    </location>
</feature>
<dbReference type="Pfam" id="PF02410">
    <property type="entry name" value="RsfS"/>
    <property type="match status" value="1"/>
</dbReference>
<feature type="region of interest" description="Disordered" evidence="1">
    <location>
        <begin position="262"/>
        <end position="289"/>
    </location>
</feature>
<sequence length="289" mass="31029">MATTRAALVARTLLAGAATRSQPAPASRAARAFSSHPPSLFAWTAATRSDAPLPWFVDQETAPTASPQPASPQLATAPVPTPPPPHLPPALHPLHAYLSTSPFLDRDELAYIHAREADPEGSWCDWVVVATLKEGRERGIRGAVEGVRRHLATNPVDLSSAIDLPFAPPSTSPLIHGLPAQPSKHARSRASRSARSSTSPSRSDNASGWAMLDAGTLVVHVFTREGRELYGRGIEDLWEGIGEEERGEGWRSARARAEDELRERELGANMDKVRRELAAEAAQGGPAPR</sequence>
<evidence type="ECO:0000256" key="1">
    <source>
        <dbReference type="SAM" id="MobiDB-lite"/>
    </source>
</evidence>
<dbReference type="GeneID" id="28976682"/>
<dbReference type="Gene3D" id="3.30.460.10">
    <property type="entry name" value="Beta Polymerase, domain 2"/>
    <property type="match status" value="1"/>
</dbReference>
<protein>
    <submittedName>
        <fullName evidence="2">Uncharacterized protein</fullName>
    </submittedName>
</protein>
<feature type="region of interest" description="Disordered" evidence="1">
    <location>
        <begin position="60"/>
        <end position="89"/>
    </location>
</feature>
<feature type="compositionally biased region" description="Pro residues" evidence="1">
    <location>
        <begin position="79"/>
        <end position="89"/>
    </location>
</feature>
<keyword evidence="3" id="KW-1185">Reference proteome</keyword>
<name>A0A194S6L2_RHOGW</name>
<dbReference type="SUPFAM" id="SSF81301">
    <property type="entry name" value="Nucleotidyltransferase"/>
    <property type="match status" value="1"/>
</dbReference>
<dbReference type="Proteomes" id="UP000053890">
    <property type="component" value="Unassembled WGS sequence"/>
</dbReference>
<dbReference type="AlphaFoldDB" id="A0A194S6L2"/>
<feature type="region of interest" description="Disordered" evidence="1">
    <location>
        <begin position="172"/>
        <end position="208"/>
    </location>
</feature>
<proteinExistence type="predicted"/>
<organism evidence="2 3">
    <name type="scientific">Rhodotorula graminis (strain WP1)</name>
    <dbReference type="NCBI Taxonomy" id="578459"/>
    <lineage>
        <taxon>Eukaryota</taxon>
        <taxon>Fungi</taxon>
        <taxon>Dikarya</taxon>
        <taxon>Basidiomycota</taxon>
        <taxon>Pucciniomycotina</taxon>
        <taxon>Microbotryomycetes</taxon>
        <taxon>Sporidiobolales</taxon>
        <taxon>Sporidiobolaceae</taxon>
        <taxon>Rhodotorula</taxon>
    </lineage>
</organism>
<dbReference type="EMBL" id="KQ474076">
    <property type="protein sequence ID" value="KPV76184.1"/>
    <property type="molecule type" value="Genomic_DNA"/>
</dbReference>
<dbReference type="OMA" id="LHPLHAY"/>
<evidence type="ECO:0000313" key="2">
    <source>
        <dbReference type="EMBL" id="KPV76184.1"/>
    </source>
</evidence>
<reference evidence="2 3" key="1">
    <citation type="journal article" date="2015" name="Front. Microbiol.">
        <title>Genome sequence of the plant growth promoting endophytic yeast Rhodotorula graminis WP1.</title>
        <authorList>
            <person name="Firrincieli A."/>
            <person name="Otillar R."/>
            <person name="Salamov A."/>
            <person name="Schmutz J."/>
            <person name="Khan Z."/>
            <person name="Redman R.S."/>
            <person name="Fleck N.D."/>
            <person name="Lindquist E."/>
            <person name="Grigoriev I.V."/>
            <person name="Doty S.L."/>
        </authorList>
    </citation>
    <scope>NUCLEOTIDE SEQUENCE [LARGE SCALE GENOMIC DNA]</scope>
    <source>
        <strain evidence="2 3">WP1</strain>
    </source>
</reference>
<evidence type="ECO:0000313" key="3">
    <source>
        <dbReference type="Proteomes" id="UP000053890"/>
    </source>
</evidence>
<dbReference type="RefSeq" id="XP_018272233.1">
    <property type="nucleotide sequence ID" value="XM_018416234.1"/>
</dbReference>